<evidence type="ECO:0000313" key="1">
    <source>
        <dbReference type="EnsemblPlants" id="cds.evm.model.05.1230"/>
    </source>
</evidence>
<organism evidence="1 2">
    <name type="scientific">Cannabis sativa</name>
    <name type="common">Hemp</name>
    <name type="synonym">Marijuana</name>
    <dbReference type="NCBI Taxonomy" id="3483"/>
    <lineage>
        <taxon>Eukaryota</taxon>
        <taxon>Viridiplantae</taxon>
        <taxon>Streptophyta</taxon>
        <taxon>Embryophyta</taxon>
        <taxon>Tracheophyta</taxon>
        <taxon>Spermatophyta</taxon>
        <taxon>Magnoliopsida</taxon>
        <taxon>eudicotyledons</taxon>
        <taxon>Gunneridae</taxon>
        <taxon>Pentapetalae</taxon>
        <taxon>rosids</taxon>
        <taxon>fabids</taxon>
        <taxon>Rosales</taxon>
        <taxon>Cannabaceae</taxon>
        <taxon>Cannabis</taxon>
    </lineage>
</organism>
<dbReference type="Proteomes" id="UP000596661">
    <property type="component" value="Chromosome 5"/>
</dbReference>
<dbReference type="EMBL" id="UZAU01000509">
    <property type="status" value="NOT_ANNOTATED_CDS"/>
    <property type="molecule type" value="Genomic_DNA"/>
</dbReference>
<dbReference type="Gramene" id="evm.model.05.1230">
    <property type="protein sequence ID" value="cds.evm.model.05.1230"/>
    <property type="gene ID" value="evm.TU.05.1230"/>
</dbReference>
<keyword evidence="2" id="KW-1185">Reference proteome</keyword>
<dbReference type="PANTHER" id="PTHR36004">
    <property type="entry name" value="AT-RICH INTERACTIVE DOMAIN PROTEIN"/>
    <property type="match status" value="1"/>
</dbReference>
<proteinExistence type="predicted"/>
<dbReference type="PANTHER" id="PTHR36004:SF1">
    <property type="entry name" value="AT-RICH INTERACTIVE DOMAIN PROTEIN"/>
    <property type="match status" value="1"/>
</dbReference>
<name>A0A803PKI5_CANSA</name>
<accession>A0A803PKI5</accession>
<evidence type="ECO:0000313" key="2">
    <source>
        <dbReference type="Proteomes" id="UP000596661"/>
    </source>
</evidence>
<dbReference type="AlphaFoldDB" id="A0A803PKI5"/>
<dbReference type="EnsemblPlants" id="evm.model.05.1230">
    <property type="protein sequence ID" value="cds.evm.model.05.1230"/>
    <property type="gene ID" value="evm.TU.05.1230"/>
</dbReference>
<reference evidence="1" key="1">
    <citation type="submission" date="2018-11" db="EMBL/GenBank/DDBJ databases">
        <authorList>
            <person name="Grassa J C."/>
        </authorList>
    </citation>
    <scope>NUCLEOTIDE SEQUENCE [LARGE SCALE GENOMIC DNA]</scope>
</reference>
<reference evidence="1" key="2">
    <citation type="submission" date="2021-03" db="UniProtKB">
        <authorList>
            <consortium name="EnsemblPlants"/>
        </authorList>
    </citation>
    <scope>IDENTIFICATION</scope>
</reference>
<protein>
    <submittedName>
        <fullName evidence="1">Uncharacterized protein</fullName>
    </submittedName>
</protein>
<sequence>MLWRNDPRPFRLSPSNPASVLRKPTSILLVVLSKTSLSSLPIVPFEIGHLNPFESSHTEPSNPATVSAHIFMIVGVDDGYFLPKLPGEEKDFWEGEQWDWLGFLVEYLWAFGIVFSCSWSKLSNWLGGRGSLLC</sequence>